<proteinExistence type="predicted"/>
<protein>
    <recommendedName>
        <fullName evidence="4">Right handed beta helix domain-containing protein</fullName>
    </recommendedName>
</protein>
<dbReference type="EMBL" id="BMAT01000917">
    <property type="protein sequence ID" value="GFR75972.1"/>
    <property type="molecule type" value="Genomic_DNA"/>
</dbReference>
<keyword evidence="3" id="KW-1185">Reference proteome</keyword>
<evidence type="ECO:0000313" key="3">
    <source>
        <dbReference type="Proteomes" id="UP000762676"/>
    </source>
</evidence>
<evidence type="ECO:0008006" key="4">
    <source>
        <dbReference type="Google" id="ProtNLM"/>
    </source>
</evidence>
<keyword evidence="1" id="KW-1133">Transmembrane helix</keyword>
<organism evidence="2 3">
    <name type="scientific">Elysia marginata</name>
    <dbReference type="NCBI Taxonomy" id="1093978"/>
    <lineage>
        <taxon>Eukaryota</taxon>
        <taxon>Metazoa</taxon>
        <taxon>Spiralia</taxon>
        <taxon>Lophotrochozoa</taxon>
        <taxon>Mollusca</taxon>
        <taxon>Gastropoda</taxon>
        <taxon>Heterobranchia</taxon>
        <taxon>Euthyneura</taxon>
        <taxon>Panpulmonata</taxon>
        <taxon>Sacoglossa</taxon>
        <taxon>Placobranchoidea</taxon>
        <taxon>Plakobranchidae</taxon>
        <taxon>Elysia</taxon>
    </lineage>
</organism>
<keyword evidence="1" id="KW-0472">Membrane</keyword>
<feature type="transmembrane region" description="Helical" evidence="1">
    <location>
        <begin position="12"/>
        <end position="35"/>
    </location>
</feature>
<evidence type="ECO:0000313" key="2">
    <source>
        <dbReference type="EMBL" id="GFR75972.1"/>
    </source>
</evidence>
<comment type="caution">
    <text evidence="2">The sequence shown here is derived from an EMBL/GenBank/DDBJ whole genome shotgun (WGS) entry which is preliminary data.</text>
</comment>
<dbReference type="Proteomes" id="UP000762676">
    <property type="component" value="Unassembled WGS sequence"/>
</dbReference>
<keyword evidence="1" id="KW-0812">Transmembrane</keyword>
<accession>A0AAV4FRG9</accession>
<evidence type="ECO:0000256" key="1">
    <source>
        <dbReference type="SAM" id="Phobius"/>
    </source>
</evidence>
<dbReference type="AlphaFoldDB" id="A0AAV4FRG9"/>
<gene>
    <name evidence="2" type="ORF">ElyMa_000469400</name>
</gene>
<sequence>MSRATRFFLVRCRVLTLTVTSTLGLVYAVFLLYLMTSAVTTTTNFDHRRAEDLRYAALKEQNISFVALISRDDTRLSAAAAAANSNTAASWCLFPEKNLGPFLKKPYEITSRNGIGIRIKPCNIISSNGIGSRTKSCDSISSNGIGIRIKSYDIISSNGIGIRIKSYDITSSDVIVNTTSRYKFLQHRLMNITMQSRRCRCNPTTSQQVSPHTTNHLMQQQRYPYHDYYNFFTDNINVR</sequence>
<name>A0AAV4FRG9_9GAST</name>
<reference evidence="2 3" key="1">
    <citation type="journal article" date="2021" name="Elife">
        <title>Chloroplast acquisition without the gene transfer in kleptoplastic sea slugs, Plakobranchus ocellatus.</title>
        <authorList>
            <person name="Maeda T."/>
            <person name="Takahashi S."/>
            <person name="Yoshida T."/>
            <person name="Shimamura S."/>
            <person name="Takaki Y."/>
            <person name="Nagai Y."/>
            <person name="Toyoda A."/>
            <person name="Suzuki Y."/>
            <person name="Arimoto A."/>
            <person name="Ishii H."/>
            <person name="Satoh N."/>
            <person name="Nishiyama T."/>
            <person name="Hasebe M."/>
            <person name="Maruyama T."/>
            <person name="Minagawa J."/>
            <person name="Obokata J."/>
            <person name="Shigenobu S."/>
        </authorList>
    </citation>
    <scope>NUCLEOTIDE SEQUENCE [LARGE SCALE GENOMIC DNA]</scope>
</reference>